<organism evidence="3 4">
    <name type="scientific">Hibiscus syriacus</name>
    <name type="common">Rose of Sharon</name>
    <dbReference type="NCBI Taxonomy" id="106335"/>
    <lineage>
        <taxon>Eukaryota</taxon>
        <taxon>Viridiplantae</taxon>
        <taxon>Streptophyta</taxon>
        <taxon>Embryophyta</taxon>
        <taxon>Tracheophyta</taxon>
        <taxon>Spermatophyta</taxon>
        <taxon>Magnoliopsida</taxon>
        <taxon>eudicotyledons</taxon>
        <taxon>Gunneridae</taxon>
        <taxon>Pentapetalae</taxon>
        <taxon>rosids</taxon>
        <taxon>malvids</taxon>
        <taxon>Malvales</taxon>
        <taxon>Malvaceae</taxon>
        <taxon>Malvoideae</taxon>
        <taxon>Hibiscus</taxon>
    </lineage>
</organism>
<keyword evidence="4" id="KW-1185">Reference proteome</keyword>
<dbReference type="Proteomes" id="UP000436088">
    <property type="component" value="Unassembled WGS sequence"/>
</dbReference>
<proteinExistence type="predicted"/>
<reference evidence="3" key="1">
    <citation type="submission" date="2019-09" db="EMBL/GenBank/DDBJ databases">
        <title>Draft genome information of white flower Hibiscus syriacus.</title>
        <authorList>
            <person name="Kim Y.-M."/>
        </authorList>
    </citation>
    <scope>NUCLEOTIDE SEQUENCE [LARGE SCALE GENOMIC DNA]</scope>
    <source>
        <strain evidence="3">YM2019G1</strain>
    </source>
</reference>
<gene>
    <name evidence="3" type="ORF">F3Y22_tig00109926pilonHSYRG00203</name>
</gene>
<dbReference type="InterPro" id="IPR051210">
    <property type="entry name" value="Ub_ligase/GEF_domain"/>
</dbReference>
<dbReference type="Gene3D" id="2.130.10.30">
    <property type="entry name" value="Regulator of chromosome condensation 1/beta-lactamase-inhibitor protein II"/>
    <property type="match status" value="1"/>
</dbReference>
<accession>A0A6A3BTF4</accession>
<protein>
    <submittedName>
        <fullName evidence="3">Uncharacterized protein</fullName>
    </submittedName>
</protein>
<comment type="caution">
    <text evidence="3">The sequence shown here is derived from an EMBL/GenBank/DDBJ whole genome shotgun (WGS) entry which is preliminary data.</text>
</comment>
<dbReference type="AlphaFoldDB" id="A0A6A3BTF4"/>
<dbReference type="PANTHER" id="PTHR22870">
    <property type="entry name" value="REGULATOR OF CHROMOSOME CONDENSATION"/>
    <property type="match status" value="1"/>
</dbReference>
<evidence type="ECO:0000313" key="3">
    <source>
        <dbReference type="EMBL" id="KAE8719785.1"/>
    </source>
</evidence>
<dbReference type="SUPFAM" id="SSF50985">
    <property type="entry name" value="RCC1/BLIP-II"/>
    <property type="match status" value="1"/>
</dbReference>
<keyword evidence="1" id="KW-0677">Repeat</keyword>
<dbReference type="Pfam" id="PF00415">
    <property type="entry name" value="RCC1"/>
    <property type="match status" value="1"/>
</dbReference>
<evidence type="ECO:0000313" key="4">
    <source>
        <dbReference type="Proteomes" id="UP000436088"/>
    </source>
</evidence>
<dbReference type="PROSITE" id="PS50012">
    <property type="entry name" value="RCC1_3"/>
    <property type="match status" value="1"/>
</dbReference>
<dbReference type="EMBL" id="VEPZ02000781">
    <property type="protein sequence ID" value="KAE8719785.1"/>
    <property type="molecule type" value="Genomic_DNA"/>
</dbReference>
<dbReference type="PANTHER" id="PTHR22870:SF358">
    <property type="entry name" value="REGULATOR OF CHROMOSOME CONDENSATION (RCC1) FAMILY WITH FYVE ZINC FINGER DOMAIN-CONTAINING PROTEIN"/>
    <property type="match status" value="1"/>
</dbReference>
<dbReference type="InterPro" id="IPR009091">
    <property type="entry name" value="RCC1/BLIP-II"/>
</dbReference>
<evidence type="ECO:0000256" key="2">
    <source>
        <dbReference type="PROSITE-ProRule" id="PRU00235"/>
    </source>
</evidence>
<name>A0A6A3BTF4_HIBSY</name>
<feature type="repeat" description="RCC1" evidence="2">
    <location>
        <begin position="121"/>
        <end position="172"/>
    </location>
</feature>
<sequence length="260" mass="28462">MPWVMFSYGDKVLVNRVLGGAVEVGMPLWSQSKSLGSSTWGDGTHNSGLLGHGTEIVASCSHLEKDLLVLWAMGIIVALSKYVMRHGDNKPRLFPECVDACDKICKVACGYKLTVALTTSGRVYTVGSSAYGQLGSATANGKLPTRVEGKIAYKFVEEIACGSYHVAVDFQNKAPRLLTEVSRLSVDSCYQAESRNFKHELKLESQTRLLFPVQNGNFHLRGFYSPKMPICPVRDSKNILPASISSSKRTSGEHLLLQEC</sequence>
<dbReference type="InterPro" id="IPR000408">
    <property type="entry name" value="Reg_chr_condens"/>
</dbReference>
<evidence type="ECO:0000256" key="1">
    <source>
        <dbReference type="ARBA" id="ARBA00022737"/>
    </source>
</evidence>